<evidence type="ECO:0000313" key="12">
    <source>
        <dbReference type="EMBL" id="TYP72774.1"/>
    </source>
</evidence>
<dbReference type="Pfam" id="PF13715">
    <property type="entry name" value="CarbopepD_reg_2"/>
    <property type="match status" value="1"/>
</dbReference>
<feature type="chain" id="PRO_5024286914" evidence="10">
    <location>
        <begin position="17"/>
        <end position="718"/>
    </location>
</feature>
<organism evidence="12 13">
    <name type="scientific">Aquimarina intermedia</name>
    <dbReference type="NCBI Taxonomy" id="350814"/>
    <lineage>
        <taxon>Bacteria</taxon>
        <taxon>Pseudomonadati</taxon>
        <taxon>Bacteroidota</taxon>
        <taxon>Flavobacteriia</taxon>
        <taxon>Flavobacteriales</taxon>
        <taxon>Flavobacteriaceae</taxon>
        <taxon>Aquimarina</taxon>
    </lineage>
</organism>
<reference evidence="12 13" key="1">
    <citation type="submission" date="2019-07" db="EMBL/GenBank/DDBJ databases">
        <title>Genomic Encyclopedia of Archaeal and Bacterial Type Strains, Phase II (KMG-II): from individual species to whole genera.</title>
        <authorList>
            <person name="Goeker M."/>
        </authorList>
    </citation>
    <scope>NUCLEOTIDE SEQUENCE [LARGE SCALE GENOMIC DNA]</scope>
    <source>
        <strain evidence="12 13">DSM 17527</strain>
    </source>
</reference>
<keyword evidence="13" id="KW-1185">Reference proteome</keyword>
<dbReference type="SUPFAM" id="SSF56935">
    <property type="entry name" value="Porins"/>
    <property type="match status" value="1"/>
</dbReference>
<dbReference type="GO" id="GO:0009279">
    <property type="term" value="C:cell outer membrane"/>
    <property type="evidence" value="ECO:0007669"/>
    <property type="project" value="UniProtKB-SubCell"/>
</dbReference>
<proteinExistence type="predicted"/>
<name>A0A5S5C0F3_9FLAO</name>
<evidence type="ECO:0000313" key="13">
    <source>
        <dbReference type="Proteomes" id="UP000324376"/>
    </source>
</evidence>
<keyword evidence="6" id="KW-0798">TonB box</keyword>
<comment type="subcellular location">
    <subcellularLocation>
        <location evidence="1">Cell outer membrane</location>
        <topology evidence="1">Multi-pass membrane protein</topology>
    </subcellularLocation>
</comment>
<evidence type="ECO:0000256" key="3">
    <source>
        <dbReference type="ARBA" id="ARBA00022452"/>
    </source>
</evidence>
<dbReference type="RefSeq" id="WP_148782811.1">
    <property type="nucleotide sequence ID" value="NZ_VNHU01000006.1"/>
</dbReference>
<protein>
    <submittedName>
        <fullName evidence="12">Outer membrane cobalamin receptor</fullName>
    </submittedName>
</protein>
<dbReference type="EMBL" id="VNHU01000006">
    <property type="protein sequence ID" value="TYP72774.1"/>
    <property type="molecule type" value="Genomic_DNA"/>
</dbReference>
<dbReference type="Gene3D" id="2.40.170.20">
    <property type="entry name" value="TonB-dependent receptor, beta-barrel domain"/>
    <property type="match status" value="1"/>
</dbReference>
<dbReference type="Proteomes" id="UP000324376">
    <property type="component" value="Unassembled WGS sequence"/>
</dbReference>
<comment type="caution">
    <text evidence="12">The sequence shown here is derived from an EMBL/GenBank/DDBJ whole genome shotgun (WGS) entry which is preliminary data.</text>
</comment>
<evidence type="ECO:0000256" key="9">
    <source>
        <dbReference type="ARBA" id="ARBA00023237"/>
    </source>
</evidence>
<feature type="signal peptide" evidence="10">
    <location>
        <begin position="1"/>
        <end position="16"/>
    </location>
</feature>
<keyword evidence="8 12" id="KW-0675">Receptor</keyword>
<dbReference type="Gene3D" id="2.60.40.1120">
    <property type="entry name" value="Carboxypeptidase-like, regulatory domain"/>
    <property type="match status" value="1"/>
</dbReference>
<evidence type="ECO:0000256" key="2">
    <source>
        <dbReference type="ARBA" id="ARBA00022448"/>
    </source>
</evidence>
<dbReference type="InterPro" id="IPR036942">
    <property type="entry name" value="Beta-barrel_TonB_sf"/>
</dbReference>
<dbReference type="GO" id="GO:0044718">
    <property type="term" value="P:siderophore transmembrane transport"/>
    <property type="evidence" value="ECO:0007669"/>
    <property type="project" value="TreeGrafter"/>
</dbReference>
<sequence>MIKLVLISIVSMYAHALFAQTAISGKVTDKTGSPIEGANIYIEGSYDGGSSNENGEFSFTTSLTAQQTITASFLSFETFTKTMPVSKMNALTIVLREDVNSLESVVLTAGNFAAGDNSKASVLSPLDIVTTAGAAGDYIGAFQTLPGTSNVGEDGRLFVRGGTADETNVYIDDIKVFQPYNASASNLPTRGRFSPFLFKGTNFSTGGFSAEYGDALSGVLLLNTIDTPDQDKTEISLINVGAGIGHTKKWKKNSLSINTFYLNLKPYQDIVPQRVDWIKAPESFSGEAVYRQQFKNGLLKVYSALSDTNFELTQEDINIAEGIRFKLRNKNFYSNTSYTGTLETDWKLTTGASFALDKNRIGIEETKVHNETQSFHLKLKLKKRFSNRFQWFTGVEQFIEKFDETVDDPNFPFFTSDFKNTSTALYTEANVFFSKKFAMKLGLRGVHNYSLNYTKVSPRASLAYQLNTTSQISLAYGDFNQAPKQDILKYSSQLAPEKASHFIFNYLYQKKGRMLRLEGYYKTYDNLIKYTTAQPEYSSLYSNDGEGYAGGIDVLWKDKKSLKNFEYWISYSYLNTQRDYKNFERSATPNFAATHTASLVGKYWIQDWKSMVGASLNLASGRPYDNPNTKKFQAEKTKGFSALNLNWAYLISQQKILYISVSNALGTPATFGYQYANTPNSNGTFERRAIQPAADRFFIVGFFWTISTDKKDNQLDRL</sequence>
<evidence type="ECO:0000256" key="6">
    <source>
        <dbReference type="ARBA" id="ARBA00023077"/>
    </source>
</evidence>
<dbReference type="OrthoDB" id="1075473at2"/>
<evidence type="ECO:0000256" key="10">
    <source>
        <dbReference type="SAM" id="SignalP"/>
    </source>
</evidence>
<keyword evidence="9" id="KW-0998">Cell outer membrane</keyword>
<dbReference type="PANTHER" id="PTHR30069:SF29">
    <property type="entry name" value="HEMOGLOBIN AND HEMOGLOBIN-HAPTOGLOBIN-BINDING PROTEIN 1-RELATED"/>
    <property type="match status" value="1"/>
</dbReference>
<keyword evidence="4" id="KW-0812">Transmembrane</keyword>
<feature type="domain" description="TonB-dependent receptor-like beta-barrel" evidence="11">
    <location>
        <begin position="316"/>
        <end position="663"/>
    </location>
</feature>
<gene>
    <name evidence="12" type="ORF">BD809_10622</name>
</gene>
<dbReference type="AlphaFoldDB" id="A0A5S5C0F3"/>
<keyword evidence="5 10" id="KW-0732">Signal</keyword>
<evidence type="ECO:0000259" key="11">
    <source>
        <dbReference type="Pfam" id="PF00593"/>
    </source>
</evidence>
<dbReference type="PANTHER" id="PTHR30069">
    <property type="entry name" value="TONB-DEPENDENT OUTER MEMBRANE RECEPTOR"/>
    <property type="match status" value="1"/>
</dbReference>
<evidence type="ECO:0000256" key="1">
    <source>
        <dbReference type="ARBA" id="ARBA00004571"/>
    </source>
</evidence>
<keyword evidence="7" id="KW-0472">Membrane</keyword>
<dbReference type="GO" id="GO:0015344">
    <property type="term" value="F:siderophore uptake transmembrane transporter activity"/>
    <property type="evidence" value="ECO:0007669"/>
    <property type="project" value="TreeGrafter"/>
</dbReference>
<dbReference type="InterPro" id="IPR008969">
    <property type="entry name" value="CarboxyPept-like_regulatory"/>
</dbReference>
<accession>A0A5S5C0F3</accession>
<dbReference type="SUPFAM" id="SSF49464">
    <property type="entry name" value="Carboxypeptidase regulatory domain-like"/>
    <property type="match status" value="1"/>
</dbReference>
<keyword evidence="2" id="KW-0813">Transport</keyword>
<evidence type="ECO:0000256" key="7">
    <source>
        <dbReference type="ARBA" id="ARBA00023136"/>
    </source>
</evidence>
<evidence type="ECO:0000256" key="4">
    <source>
        <dbReference type="ARBA" id="ARBA00022692"/>
    </source>
</evidence>
<evidence type="ECO:0000256" key="5">
    <source>
        <dbReference type="ARBA" id="ARBA00022729"/>
    </source>
</evidence>
<dbReference type="Pfam" id="PF00593">
    <property type="entry name" value="TonB_dep_Rec_b-barrel"/>
    <property type="match status" value="1"/>
</dbReference>
<evidence type="ECO:0000256" key="8">
    <source>
        <dbReference type="ARBA" id="ARBA00023170"/>
    </source>
</evidence>
<dbReference type="InterPro" id="IPR039426">
    <property type="entry name" value="TonB-dep_rcpt-like"/>
</dbReference>
<keyword evidence="3" id="KW-1134">Transmembrane beta strand</keyword>
<dbReference type="InterPro" id="IPR000531">
    <property type="entry name" value="Beta-barrel_TonB"/>
</dbReference>